<keyword evidence="1" id="KW-0929">Antimicrobial</keyword>
<dbReference type="AlphaFoldDB" id="D6PL76"/>
<dbReference type="GO" id="GO:0031640">
    <property type="term" value="P:killing of cells of another organism"/>
    <property type="evidence" value="ECO:0007669"/>
    <property type="project" value="UniProtKB-KW"/>
</dbReference>
<dbReference type="GO" id="GO:0003796">
    <property type="term" value="F:lysozyme activity"/>
    <property type="evidence" value="ECO:0007669"/>
    <property type="project" value="InterPro"/>
</dbReference>
<protein>
    <recommendedName>
        <fullName evidence="4">Lysozyme</fullName>
    </recommendedName>
</protein>
<dbReference type="InterPro" id="IPR052619">
    <property type="entry name" value="Phage_lysozyme-like"/>
</dbReference>
<reference evidence="3" key="1">
    <citation type="journal article" date="2010" name="ISME J.">
        <title>Metagenome of the Mediterranean deep chlorophyll maximum studied by direct and fosmid library 454 pyrosequencing.</title>
        <authorList>
            <person name="Ghai R."/>
            <person name="Martin-Cuadrado A.B."/>
            <person name="Molto A.G."/>
            <person name="Heredia I.G."/>
            <person name="Cabrera R."/>
            <person name="Martin J."/>
            <person name="Verdu M."/>
            <person name="Deschamps P."/>
            <person name="Moreira D."/>
            <person name="Lopez-Garcia P."/>
            <person name="Mira A."/>
            <person name="Rodriguez-Valera F."/>
        </authorList>
    </citation>
    <scope>NUCLEOTIDE SEQUENCE</scope>
</reference>
<dbReference type="PANTHER" id="PTHR37406:SF1">
    <property type="entry name" value="T4-TYPE LYSOZYME 1-RELATED"/>
    <property type="match status" value="1"/>
</dbReference>
<dbReference type="GO" id="GO:0016998">
    <property type="term" value="P:cell wall macromolecule catabolic process"/>
    <property type="evidence" value="ECO:0007669"/>
    <property type="project" value="InterPro"/>
</dbReference>
<sequence length="144" mass="16995">MDLETLKDDIMREEGHLVLEPYQDHLGFWTIGCGHLIRDDEKDELMNPITEQRARELFVLDLGVSIQDAETFYKDMDIDDNVKECVIHMSFQLGLPKLNQFKKFKKALEDNDIETAIAEMKDSRAYNQTTNRWDRLIEKMRKSI</sequence>
<evidence type="ECO:0008006" key="4">
    <source>
        <dbReference type="Google" id="ProtNLM"/>
    </source>
</evidence>
<dbReference type="Pfam" id="PF00959">
    <property type="entry name" value="Phage_lysozyme"/>
    <property type="match status" value="1"/>
</dbReference>
<dbReference type="Gene3D" id="1.10.530.40">
    <property type="match status" value="1"/>
</dbReference>
<accession>D6PL76</accession>
<dbReference type="GO" id="GO:0042742">
    <property type="term" value="P:defense response to bacterium"/>
    <property type="evidence" value="ECO:0007669"/>
    <property type="project" value="UniProtKB-KW"/>
</dbReference>
<evidence type="ECO:0000256" key="1">
    <source>
        <dbReference type="ARBA" id="ARBA00022529"/>
    </source>
</evidence>
<evidence type="ECO:0000256" key="2">
    <source>
        <dbReference type="ARBA" id="ARBA00022638"/>
    </source>
</evidence>
<dbReference type="GO" id="GO:0009253">
    <property type="term" value="P:peptidoglycan catabolic process"/>
    <property type="evidence" value="ECO:0007669"/>
    <property type="project" value="InterPro"/>
</dbReference>
<evidence type="ECO:0000313" key="3">
    <source>
        <dbReference type="EMBL" id="ADD96477.1"/>
    </source>
</evidence>
<dbReference type="InterPro" id="IPR023347">
    <property type="entry name" value="Lysozyme_dom_sf"/>
</dbReference>
<organism evidence="3">
    <name type="scientific">uncultured organism MedDCM-OCT-S09-C94</name>
    <dbReference type="NCBI Taxonomy" id="743654"/>
    <lineage>
        <taxon>unclassified sequences</taxon>
        <taxon>environmental samples</taxon>
    </lineage>
</organism>
<dbReference type="InterPro" id="IPR023346">
    <property type="entry name" value="Lysozyme-like_dom_sf"/>
</dbReference>
<name>D6PL76_9ZZZZ</name>
<keyword evidence="2" id="KW-0081">Bacteriolytic enzyme</keyword>
<dbReference type="PANTHER" id="PTHR37406">
    <property type="entry name" value="T4-TYPE LYSOZYME 1-RELATED"/>
    <property type="match status" value="1"/>
</dbReference>
<dbReference type="InterPro" id="IPR002196">
    <property type="entry name" value="Glyco_hydro_24"/>
</dbReference>
<dbReference type="EMBL" id="GU943141">
    <property type="protein sequence ID" value="ADD96477.1"/>
    <property type="molecule type" value="Genomic_DNA"/>
</dbReference>
<proteinExistence type="predicted"/>
<dbReference type="CAZy" id="GH24">
    <property type="family name" value="Glycoside Hydrolase Family 24"/>
</dbReference>
<dbReference type="SUPFAM" id="SSF53955">
    <property type="entry name" value="Lysozyme-like"/>
    <property type="match status" value="1"/>
</dbReference>